<reference evidence="1" key="2">
    <citation type="journal article" date="2015" name="Data Brief">
        <title>Shoot transcriptome of the giant reed, Arundo donax.</title>
        <authorList>
            <person name="Barrero R.A."/>
            <person name="Guerrero F.D."/>
            <person name="Moolhuijzen P."/>
            <person name="Goolsby J.A."/>
            <person name="Tidwell J."/>
            <person name="Bellgard S.E."/>
            <person name="Bellgard M.I."/>
        </authorList>
    </citation>
    <scope>NUCLEOTIDE SEQUENCE</scope>
    <source>
        <tissue evidence="1">Shoot tissue taken approximately 20 cm above the soil surface</tissue>
    </source>
</reference>
<evidence type="ECO:0000313" key="1">
    <source>
        <dbReference type="EMBL" id="JAD54385.1"/>
    </source>
</evidence>
<reference evidence="1" key="1">
    <citation type="submission" date="2014-09" db="EMBL/GenBank/DDBJ databases">
        <authorList>
            <person name="Magalhaes I.L.F."/>
            <person name="Oliveira U."/>
            <person name="Santos F.R."/>
            <person name="Vidigal T.H.D.A."/>
            <person name="Brescovit A.D."/>
            <person name="Santos A.J."/>
        </authorList>
    </citation>
    <scope>NUCLEOTIDE SEQUENCE</scope>
    <source>
        <tissue evidence="1">Shoot tissue taken approximately 20 cm above the soil surface</tissue>
    </source>
</reference>
<sequence length="19" mass="2151">MGNLLLNDRTDSSKTVRCK</sequence>
<organism evidence="1">
    <name type="scientific">Arundo donax</name>
    <name type="common">Giant reed</name>
    <name type="synonym">Donax arundinaceus</name>
    <dbReference type="NCBI Taxonomy" id="35708"/>
    <lineage>
        <taxon>Eukaryota</taxon>
        <taxon>Viridiplantae</taxon>
        <taxon>Streptophyta</taxon>
        <taxon>Embryophyta</taxon>
        <taxon>Tracheophyta</taxon>
        <taxon>Spermatophyta</taxon>
        <taxon>Magnoliopsida</taxon>
        <taxon>Liliopsida</taxon>
        <taxon>Poales</taxon>
        <taxon>Poaceae</taxon>
        <taxon>PACMAD clade</taxon>
        <taxon>Arundinoideae</taxon>
        <taxon>Arundineae</taxon>
        <taxon>Arundo</taxon>
    </lineage>
</organism>
<dbReference type="AlphaFoldDB" id="A0A0A9AZM7"/>
<dbReference type="EMBL" id="GBRH01243510">
    <property type="protein sequence ID" value="JAD54385.1"/>
    <property type="molecule type" value="Transcribed_RNA"/>
</dbReference>
<accession>A0A0A9AZM7</accession>
<proteinExistence type="predicted"/>
<protein>
    <submittedName>
        <fullName evidence="1">Uncharacterized protein</fullName>
    </submittedName>
</protein>
<name>A0A0A9AZM7_ARUDO</name>